<proteinExistence type="predicted"/>
<protein>
    <recommendedName>
        <fullName evidence="3">Conjugal transfer protein</fullName>
    </recommendedName>
</protein>
<reference evidence="1 2" key="1">
    <citation type="submission" date="2018-08" db="EMBL/GenBank/DDBJ databases">
        <title>A genome reference for cultivated species of the human gut microbiota.</title>
        <authorList>
            <person name="Zou Y."/>
            <person name="Xue W."/>
            <person name="Luo G."/>
        </authorList>
    </citation>
    <scope>NUCLEOTIDE SEQUENCE [LARGE SCALE GENOMIC DNA]</scope>
    <source>
        <strain evidence="1 2">AM32-8LB</strain>
    </source>
</reference>
<dbReference type="Pfam" id="PF14205">
    <property type="entry name" value="Cys_rich_KTR"/>
    <property type="match status" value="1"/>
</dbReference>
<comment type="caution">
    <text evidence="1">The sequence shown here is derived from an EMBL/GenBank/DDBJ whole genome shotgun (WGS) entry which is preliminary data.</text>
</comment>
<dbReference type="EMBL" id="QSIQ01000032">
    <property type="protein sequence ID" value="RHC99828.1"/>
    <property type="molecule type" value="Genomic_DNA"/>
</dbReference>
<dbReference type="InterPro" id="IPR025957">
    <property type="entry name" value="Cys_rich_KTR"/>
</dbReference>
<sequence>MQKISYNTTRGDILNPSKFIWYPCPKCGSHLLAINKDTEVKNLPCKCKHCKRESLITIEPISQVLN</sequence>
<dbReference type="RefSeq" id="WP_118093606.1">
    <property type="nucleotide sequence ID" value="NZ_CVRS01000101.1"/>
</dbReference>
<evidence type="ECO:0000313" key="1">
    <source>
        <dbReference type="EMBL" id="RHC99828.1"/>
    </source>
</evidence>
<organism evidence="1 2">
    <name type="scientific">Roseburia inulinivorans</name>
    <dbReference type="NCBI Taxonomy" id="360807"/>
    <lineage>
        <taxon>Bacteria</taxon>
        <taxon>Bacillati</taxon>
        <taxon>Bacillota</taxon>
        <taxon>Clostridia</taxon>
        <taxon>Lachnospirales</taxon>
        <taxon>Lachnospiraceae</taxon>
        <taxon>Roseburia</taxon>
    </lineage>
</organism>
<name>A0A396AAD6_9FIRM</name>
<gene>
    <name evidence="1" type="ORF">DW813_14665</name>
</gene>
<accession>A0A396AAD6</accession>
<dbReference type="Proteomes" id="UP000266391">
    <property type="component" value="Unassembled WGS sequence"/>
</dbReference>
<dbReference type="AlphaFoldDB" id="A0A396AAD6"/>
<evidence type="ECO:0008006" key="3">
    <source>
        <dbReference type="Google" id="ProtNLM"/>
    </source>
</evidence>
<dbReference type="OrthoDB" id="2067369at2"/>
<evidence type="ECO:0000313" key="2">
    <source>
        <dbReference type="Proteomes" id="UP000266391"/>
    </source>
</evidence>